<dbReference type="OrthoDB" id="10069473at2759"/>
<dbReference type="EMBL" id="RWGY01000009">
    <property type="protein sequence ID" value="TVU34601.1"/>
    <property type="molecule type" value="Genomic_DNA"/>
</dbReference>
<comment type="caution">
    <text evidence="1">The sequence shown here is derived from an EMBL/GenBank/DDBJ whole genome shotgun (WGS) entry which is preliminary data.</text>
</comment>
<dbReference type="AlphaFoldDB" id="A0A5J9VGL2"/>
<name>A0A5J9VGL2_9POAL</name>
<gene>
    <name evidence="1" type="ORF">EJB05_16438</name>
</gene>
<evidence type="ECO:0000313" key="2">
    <source>
        <dbReference type="Proteomes" id="UP000324897"/>
    </source>
</evidence>
<accession>A0A5J9VGL2</accession>
<protein>
    <submittedName>
        <fullName evidence="1">Uncharacterized protein</fullName>
    </submittedName>
</protein>
<feature type="non-terminal residue" evidence="1">
    <location>
        <position position="1"/>
    </location>
</feature>
<evidence type="ECO:0000313" key="1">
    <source>
        <dbReference type="EMBL" id="TVU34601.1"/>
    </source>
</evidence>
<dbReference type="Proteomes" id="UP000324897">
    <property type="component" value="Unassembled WGS sequence"/>
</dbReference>
<proteinExistence type="predicted"/>
<dbReference type="GO" id="GO:0031124">
    <property type="term" value="P:mRNA 3'-end processing"/>
    <property type="evidence" value="ECO:0007669"/>
    <property type="project" value="TreeGrafter"/>
</dbReference>
<reference evidence="1 2" key="1">
    <citation type="journal article" date="2019" name="Sci. Rep.">
        <title>A high-quality genome of Eragrostis curvula grass provides insights into Poaceae evolution and supports new strategies to enhance forage quality.</title>
        <authorList>
            <person name="Carballo J."/>
            <person name="Santos B.A.C.M."/>
            <person name="Zappacosta D."/>
            <person name="Garbus I."/>
            <person name="Selva J.P."/>
            <person name="Gallo C.A."/>
            <person name="Diaz A."/>
            <person name="Albertini E."/>
            <person name="Caccamo M."/>
            <person name="Echenique V."/>
        </authorList>
    </citation>
    <scope>NUCLEOTIDE SEQUENCE [LARGE SCALE GENOMIC DNA]</scope>
    <source>
        <strain evidence="2">cv. Victoria</strain>
        <tissue evidence="1">Leaf</tissue>
    </source>
</reference>
<dbReference type="PANTHER" id="PTHR12460">
    <property type="entry name" value="CYCLIN-DEPENDENT KINASE INHIBITOR-RELATED PROTEIN"/>
    <property type="match status" value="1"/>
</dbReference>
<sequence>MTQLQFLQVGIWEDRKIFDSHEQSVKDGYLRRLKDIRKQIELLEKVVSHYKHVLNATIDEDDLLKKCKASIGNFDNLNKAYENNPYLAAGCSGSTFVEELQEQCSIIRNSIEKLQVSESLRTTLISHLKEAIYHQELEVTQVICQLQAAQA</sequence>
<organism evidence="1 2">
    <name type="scientific">Eragrostis curvula</name>
    <name type="common">weeping love grass</name>
    <dbReference type="NCBI Taxonomy" id="38414"/>
    <lineage>
        <taxon>Eukaryota</taxon>
        <taxon>Viridiplantae</taxon>
        <taxon>Streptophyta</taxon>
        <taxon>Embryophyta</taxon>
        <taxon>Tracheophyta</taxon>
        <taxon>Spermatophyta</taxon>
        <taxon>Magnoliopsida</taxon>
        <taxon>Liliopsida</taxon>
        <taxon>Poales</taxon>
        <taxon>Poaceae</taxon>
        <taxon>PACMAD clade</taxon>
        <taxon>Chloridoideae</taxon>
        <taxon>Eragrostideae</taxon>
        <taxon>Eragrostidinae</taxon>
        <taxon>Eragrostis</taxon>
    </lineage>
</organism>
<dbReference type="GO" id="GO:0000993">
    <property type="term" value="F:RNA polymerase II complex binding"/>
    <property type="evidence" value="ECO:0007669"/>
    <property type="project" value="TreeGrafter"/>
</dbReference>
<keyword evidence="2" id="KW-1185">Reference proteome</keyword>
<dbReference type="PANTHER" id="PTHR12460:SF36">
    <property type="entry name" value="OS01G0925000 PROTEIN"/>
    <property type="match status" value="1"/>
</dbReference>
<dbReference type="Gramene" id="TVU34601">
    <property type="protein sequence ID" value="TVU34601"/>
    <property type="gene ID" value="EJB05_16438"/>
</dbReference>